<dbReference type="EMBL" id="JBHFFA010000005">
    <property type="protein sequence ID" value="KAL2624296.1"/>
    <property type="molecule type" value="Genomic_DNA"/>
</dbReference>
<gene>
    <name evidence="2" type="ORF">R1flu_008541</name>
</gene>
<proteinExistence type="predicted"/>
<name>A0ABD1YC09_9MARC</name>
<feature type="compositionally biased region" description="Basic and acidic residues" evidence="1">
    <location>
        <begin position="186"/>
        <end position="200"/>
    </location>
</feature>
<protein>
    <submittedName>
        <fullName evidence="2">Uncharacterized protein</fullName>
    </submittedName>
</protein>
<feature type="compositionally biased region" description="Polar residues" evidence="1">
    <location>
        <begin position="53"/>
        <end position="70"/>
    </location>
</feature>
<evidence type="ECO:0000313" key="3">
    <source>
        <dbReference type="Proteomes" id="UP001605036"/>
    </source>
</evidence>
<sequence length="347" mass="37423">MRSAPARTKWIPKASPSDTPPASNPLQGAGMGPPPRRLLPAIGETSVQSCVSYSTPENGFSADLTSQPHPTDNDRLVQRKTLRSQPIKALGNCTEDSTRLVPLRPVRNEWPLDPSPAPAIGSPILPKLYMSPDGVANYEPGPTPSPTHCANTSGSRQQALALPTNEKGRQAKSCSPSSSLQSATDDVSHKDHDNNDDGKADAPTQIQHSNDRIQKFIRLLQAGLPPSNLTADSLATPKGPLEFPVNIETTMPTKSNKRKSRTSPSSHKSTPEDRAKRKRQLLASLDAEEAHLQVEETISLSTHSPDAIRNVSSSRSEVQAKGRKDASTSEQQYQIKTQHGQAASVKQ</sequence>
<feature type="region of interest" description="Disordered" evidence="1">
    <location>
        <begin position="230"/>
        <end position="347"/>
    </location>
</feature>
<dbReference type="Proteomes" id="UP001605036">
    <property type="component" value="Unassembled WGS sequence"/>
</dbReference>
<feature type="compositionally biased region" description="Polar residues" evidence="1">
    <location>
        <begin position="172"/>
        <end position="185"/>
    </location>
</feature>
<reference evidence="2 3" key="1">
    <citation type="submission" date="2024-09" db="EMBL/GenBank/DDBJ databases">
        <title>Chromosome-scale assembly of Riccia fluitans.</title>
        <authorList>
            <person name="Paukszto L."/>
            <person name="Sawicki J."/>
            <person name="Karawczyk K."/>
            <person name="Piernik-Szablinska J."/>
            <person name="Szczecinska M."/>
            <person name="Mazdziarz M."/>
        </authorList>
    </citation>
    <scope>NUCLEOTIDE SEQUENCE [LARGE SCALE GENOMIC DNA]</scope>
    <source>
        <strain evidence="2">Rf_01</strain>
        <tissue evidence="2">Aerial parts of the thallus</tissue>
    </source>
</reference>
<feature type="compositionally biased region" description="Polar residues" evidence="1">
    <location>
        <begin position="146"/>
        <end position="158"/>
    </location>
</feature>
<feature type="region of interest" description="Disordered" evidence="1">
    <location>
        <begin position="1"/>
        <end position="40"/>
    </location>
</feature>
<organism evidence="2 3">
    <name type="scientific">Riccia fluitans</name>
    <dbReference type="NCBI Taxonomy" id="41844"/>
    <lineage>
        <taxon>Eukaryota</taxon>
        <taxon>Viridiplantae</taxon>
        <taxon>Streptophyta</taxon>
        <taxon>Embryophyta</taxon>
        <taxon>Marchantiophyta</taxon>
        <taxon>Marchantiopsida</taxon>
        <taxon>Marchantiidae</taxon>
        <taxon>Marchantiales</taxon>
        <taxon>Ricciaceae</taxon>
        <taxon>Riccia</taxon>
    </lineage>
</organism>
<keyword evidence="3" id="KW-1185">Reference proteome</keyword>
<evidence type="ECO:0000256" key="1">
    <source>
        <dbReference type="SAM" id="MobiDB-lite"/>
    </source>
</evidence>
<feature type="region of interest" description="Disordered" evidence="1">
    <location>
        <begin position="53"/>
        <end position="73"/>
    </location>
</feature>
<feature type="region of interest" description="Disordered" evidence="1">
    <location>
        <begin position="135"/>
        <end position="207"/>
    </location>
</feature>
<accession>A0ABD1YC09</accession>
<feature type="compositionally biased region" description="Basic and acidic residues" evidence="1">
    <location>
        <begin position="318"/>
        <end position="327"/>
    </location>
</feature>
<comment type="caution">
    <text evidence="2">The sequence shown here is derived from an EMBL/GenBank/DDBJ whole genome shotgun (WGS) entry which is preliminary data.</text>
</comment>
<feature type="compositionally biased region" description="Polar residues" evidence="1">
    <location>
        <begin position="328"/>
        <end position="347"/>
    </location>
</feature>
<feature type="compositionally biased region" description="Polar residues" evidence="1">
    <location>
        <begin position="296"/>
        <end position="317"/>
    </location>
</feature>
<dbReference type="AlphaFoldDB" id="A0ABD1YC09"/>
<evidence type="ECO:0000313" key="2">
    <source>
        <dbReference type="EMBL" id="KAL2624296.1"/>
    </source>
</evidence>